<sequence length="268" mass="31220">MEFAVFISKTDNLKYFDNTFTRLYFGNEFCEELIPCTDKLDAAIDFVIKRNADFTLVTPFVTNKGIKRLIPLLKRVSELELGEKKIEVVFNDWGVLRLLRREYKELVPVMGRMLNKMKRGPRLMAVINHLPKDTVEYYQSVNLDVPEFVGFLKENRIERVEFDNVLQDINFNFLSNGITVSLYLPFAYVSTTRFCLANSCDIPEKLEQVGIYPCRKECQRYTFLLQNPAMPVPLVRKGNTIFFKNEFPPKGFNEANISRVVIEPEIPM</sequence>
<protein>
    <recommendedName>
        <fullName evidence="3">Peptidase U32 collagenase domain-containing protein</fullName>
    </recommendedName>
</protein>
<proteinExistence type="predicted"/>
<dbReference type="Proteomes" id="UP000178082">
    <property type="component" value="Unassembled WGS sequence"/>
</dbReference>
<reference evidence="1 2" key="1">
    <citation type="journal article" date="2016" name="Nat. Commun.">
        <title>Thousands of microbial genomes shed light on interconnected biogeochemical processes in an aquifer system.</title>
        <authorList>
            <person name="Anantharaman K."/>
            <person name="Brown C.T."/>
            <person name="Hug L.A."/>
            <person name="Sharon I."/>
            <person name="Castelle C.J."/>
            <person name="Probst A.J."/>
            <person name="Thomas B.C."/>
            <person name="Singh A."/>
            <person name="Wilkins M.J."/>
            <person name="Karaoz U."/>
            <person name="Brodie E.L."/>
            <person name="Williams K.H."/>
            <person name="Hubbard S.S."/>
            <person name="Banfield J.F."/>
        </authorList>
    </citation>
    <scope>NUCLEOTIDE SEQUENCE [LARGE SCALE GENOMIC DNA]</scope>
</reference>
<dbReference type="AlphaFoldDB" id="A0A1F7SIV5"/>
<evidence type="ECO:0008006" key="3">
    <source>
        <dbReference type="Google" id="ProtNLM"/>
    </source>
</evidence>
<accession>A0A1F7SIV5</accession>
<name>A0A1F7SIV5_9BACT</name>
<evidence type="ECO:0000313" key="1">
    <source>
        <dbReference type="EMBL" id="OGL53144.1"/>
    </source>
</evidence>
<dbReference type="EMBL" id="MGDI01000027">
    <property type="protein sequence ID" value="OGL53144.1"/>
    <property type="molecule type" value="Genomic_DNA"/>
</dbReference>
<evidence type="ECO:0000313" key="2">
    <source>
        <dbReference type="Proteomes" id="UP000178082"/>
    </source>
</evidence>
<comment type="caution">
    <text evidence="1">The sequence shown here is derived from an EMBL/GenBank/DDBJ whole genome shotgun (WGS) entry which is preliminary data.</text>
</comment>
<dbReference type="STRING" id="1817883.A3G31_12515"/>
<organism evidence="1 2">
    <name type="scientific">Candidatus Schekmanbacteria bacterium RIFCSPLOWO2_12_FULL_38_15</name>
    <dbReference type="NCBI Taxonomy" id="1817883"/>
    <lineage>
        <taxon>Bacteria</taxon>
        <taxon>Candidatus Schekmaniibacteriota</taxon>
    </lineage>
</organism>
<gene>
    <name evidence="1" type="ORF">A3G31_12515</name>
</gene>